<sequence length="206" mass="22536">MPTGQVVNNALYHQASTSQNTQADDQEGCSIGQETDLDSRPKETIPDTTEPYAVSPYVFDVPEHHIEDVEVAGKISPKETELGIKILPGPETQACDHTGQNEDVTDDDTADNQMSKSDTECCLNEGKANTIEPYARSPYVFDVPQYHLGEVEIGDKASPEKEEGPSISTDESTQNNDQAYHNGEGVDKNGNDDIKQWFDDIMASGL</sequence>
<feature type="compositionally biased region" description="Polar residues" evidence="1">
    <location>
        <begin position="14"/>
        <end position="23"/>
    </location>
</feature>
<feature type="compositionally biased region" description="Basic and acidic residues" evidence="1">
    <location>
        <begin position="184"/>
        <end position="193"/>
    </location>
</feature>
<reference evidence="2" key="1">
    <citation type="journal article" date="2008" name="Nature">
        <title>The amphioxus genome and the evolution of the chordate karyotype.</title>
        <authorList>
            <consortium name="US DOE Joint Genome Institute (JGI-PGF)"/>
            <person name="Putnam N.H."/>
            <person name="Butts T."/>
            <person name="Ferrier D.E.K."/>
            <person name="Furlong R.F."/>
            <person name="Hellsten U."/>
            <person name="Kawashima T."/>
            <person name="Robinson-Rechavi M."/>
            <person name="Shoguchi E."/>
            <person name="Terry A."/>
            <person name="Yu J.-K."/>
            <person name="Benito-Gutierrez E.L."/>
            <person name="Dubchak I."/>
            <person name="Garcia-Fernandez J."/>
            <person name="Gibson-Brown J.J."/>
            <person name="Grigoriev I.V."/>
            <person name="Horton A.C."/>
            <person name="de Jong P.J."/>
            <person name="Jurka J."/>
            <person name="Kapitonov V.V."/>
            <person name="Kohara Y."/>
            <person name="Kuroki Y."/>
            <person name="Lindquist E."/>
            <person name="Lucas S."/>
            <person name="Osoegawa K."/>
            <person name="Pennacchio L.A."/>
            <person name="Salamov A.A."/>
            <person name="Satou Y."/>
            <person name="Sauka-Spengler T."/>
            <person name="Schmutz J."/>
            <person name="Shin-I T."/>
            <person name="Toyoda A."/>
            <person name="Bronner-Fraser M."/>
            <person name="Fujiyama A."/>
            <person name="Holland L.Z."/>
            <person name="Holland P.W.H."/>
            <person name="Satoh N."/>
            <person name="Rokhsar D.S."/>
        </authorList>
    </citation>
    <scope>NUCLEOTIDE SEQUENCE [LARGE SCALE GENOMIC DNA]</scope>
    <source>
        <strain evidence="2">S238N-H82</strain>
        <tissue evidence="2">Testes</tissue>
    </source>
</reference>
<evidence type="ECO:0000256" key="1">
    <source>
        <dbReference type="SAM" id="MobiDB-lite"/>
    </source>
</evidence>
<dbReference type="AlphaFoldDB" id="C3Z3E9"/>
<proteinExistence type="predicted"/>
<feature type="region of interest" description="Disordered" evidence="1">
    <location>
        <begin position="151"/>
        <end position="193"/>
    </location>
</feature>
<feature type="compositionally biased region" description="Polar residues" evidence="1">
    <location>
        <begin position="166"/>
        <end position="179"/>
    </location>
</feature>
<organism>
    <name type="scientific">Branchiostoma floridae</name>
    <name type="common">Florida lancelet</name>
    <name type="synonym">Amphioxus</name>
    <dbReference type="NCBI Taxonomy" id="7739"/>
    <lineage>
        <taxon>Eukaryota</taxon>
        <taxon>Metazoa</taxon>
        <taxon>Chordata</taxon>
        <taxon>Cephalochordata</taxon>
        <taxon>Leptocardii</taxon>
        <taxon>Amphioxiformes</taxon>
        <taxon>Branchiostomatidae</taxon>
        <taxon>Branchiostoma</taxon>
    </lineage>
</organism>
<feature type="compositionally biased region" description="Basic and acidic residues" evidence="1">
    <location>
        <begin position="151"/>
        <end position="164"/>
    </location>
</feature>
<name>C3Z3E9_BRAFL</name>
<accession>C3Z3E9</accession>
<protein>
    <submittedName>
        <fullName evidence="2">Uncharacterized protein</fullName>
    </submittedName>
</protein>
<feature type="region of interest" description="Disordered" evidence="1">
    <location>
        <begin position="1"/>
        <end position="53"/>
    </location>
</feature>
<gene>
    <name evidence="2" type="ORF">BRAFLDRAFT_76480</name>
</gene>
<dbReference type="EMBL" id="GG666576">
    <property type="protein sequence ID" value="EEN52993.1"/>
    <property type="molecule type" value="Genomic_DNA"/>
</dbReference>
<dbReference type="InParanoid" id="C3Z3E9"/>
<evidence type="ECO:0000313" key="2">
    <source>
        <dbReference type="EMBL" id="EEN52993.1"/>
    </source>
</evidence>
<feature type="region of interest" description="Disordered" evidence="1">
    <location>
        <begin position="89"/>
        <end position="118"/>
    </location>
</feature>